<evidence type="ECO:0000313" key="1">
    <source>
        <dbReference type="EMBL" id="KAI3771237.1"/>
    </source>
</evidence>
<gene>
    <name evidence="1" type="ORF">L6452_02397</name>
</gene>
<comment type="caution">
    <text evidence="1">The sequence shown here is derived from an EMBL/GenBank/DDBJ whole genome shotgun (WGS) entry which is preliminary data.</text>
</comment>
<keyword evidence="2" id="KW-1185">Reference proteome</keyword>
<reference evidence="1 2" key="2">
    <citation type="journal article" date="2022" name="Mol. Ecol. Resour.">
        <title>The genomes of chicory, endive, great burdock and yacon provide insights into Asteraceae paleo-polyploidization history and plant inulin production.</title>
        <authorList>
            <person name="Fan W."/>
            <person name="Wang S."/>
            <person name="Wang H."/>
            <person name="Wang A."/>
            <person name="Jiang F."/>
            <person name="Liu H."/>
            <person name="Zhao H."/>
            <person name="Xu D."/>
            <person name="Zhang Y."/>
        </authorList>
    </citation>
    <scope>NUCLEOTIDE SEQUENCE [LARGE SCALE GENOMIC DNA]</scope>
    <source>
        <strain evidence="2">cv. Niubang</strain>
    </source>
</reference>
<name>A0ACB9FKU3_ARCLA</name>
<sequence length="274" mass="30921">MRKTTTRAKGLAIDEIASIGFQMVCMVLFLPLCSSNFQRTGKLSTYGISDVKSLKLKLNTIFIDTMKMAFYIEIGLNQHLKARRNMQQASGRDVKNVFSNAWRSNRSFEELRGEKFDKPFSSRHLLFNDDESNIHSDESFLAKWDSVNDLDHPLYGDENMEYKRSIEVTNGPNRWEISRSKKLKNLAVKLKSQWKDSDLKLGNSVRLQSVGHKNSQKDGTPNGANVRPWGDYPIDKKLTLKSNSVIRERGGSGAKICSTKYVFNGAASSKAGPS</sequence>
<evidence type="ECO:0000313" key="2">
    <source>
        <dbReference type="Proteomes" id="UP001055879"/>
    </source>
</evidence>
<reference evidence="2" key="1">
    <citation type="journal article" date="2022" name="Mol. Ecol. Resour.">
        <title>The genomes of chicory, endive, great burdock and yacon provide insights into Asteraceae palaeo-polyploidization history and plant inulin production.</title>
        <authorList>
            <person name="Fan W."/>
            <person name="Wang S."/>
            <person name="Wang H."/>
            <person name="Wang A."/>
            <person name="Jiang F."/>
            <person name="Liu H."/>
            <person name="Zhao H."/>
            <person name="Xu D."/>
            <person name="Zhang Y."/>
        </authorList>
    </citation>
    <scope>NUCLEOTIDE SEQUENCE [LARGE SCALE GENOMIC DNA]</scope>
    <source>
        <strain evidence="2">cv. Niubang</strain>
    </source>
</reference>
<protein>
    <submittedName>
        <fullName evidence="1">Uncharacterized protein</fullName>
    </submittedName>
</protein>
<dbReference type="Proteomes" id="UP001055879">
    <property type="component" value="Linkage Group LG01"/>
</dbReference>
<dbReference type="EMBL" id="CM042047">
    <property type="protein sequence ID" value="KAI3771237.1"/>
    <property type="molecule type" value="Genomic_DNA"/>
</dbReference>
<organism evidence="1 2">
    <name type="scientific">Arctium lappa</name>
    <name type="common">Greater burdock</name>
    <name type="synonym">Lappa major</name>
    <dbReference type="NCBI Taxonomy" id="4217"/>
    <lineage>
        <taxon>Eukaryota</taxon>
        <taxon>Viridiplantae</taxon>
        <taxon>Streptophyta</taxon>
        <taxon>Embryophyta</taxon>
        <taxon>Tracheophyta</taxon>
        <taxon>Spermatophyta</taxon>
        <taxon>Magnoliopsida</taxon>
        <taxon>eudicotyledons</taxon>
        <taxon>Gunneridae</taxon>
        <taxon>Pentapetalae</taxon>
        <taxon>asterids</taxon>
        <taxon>campanulids</taxon>
        <taxon>Asterales</taxon>
        <taxon>Asteraceae</taxon>
        <taxon>Carduoideae</taxon>
        <taxon>Cardueae</taxon>
        <taxon>Arctiinae</taxon>
        <taxon>Arctium</taxon>
    </lineage>
</organism>
<proteinExistence type="predicted"/>
<accession>A0ACB9FKU3</accession>